<keyword evidence="2 4" id="KW-0863">Zinc-finger</keyword>
<feature type="domain" description="RING-type" evidence="6">
    <location>
        <begin position="490"/>
        <end position="528"/>
    </location>
</feature>
<dbReference type="SUPFAM" id="SSF88697">
    <property type="entry name" value="PUA domain-like"/>
    <property type="match status" value="1"/>
</dbReference>
<evidence type="ECO:0000313" key="9">
    <source>
        <dbReference type="Proteomes" id="UP000824782"/>
    </source>
</evidence>
<dbReference type="CDD" id="cd16513">
    <property type="entry name" value="RING-HC_LONFs_rpt1"/>
    <property type="match status" value="1"/>
</dbReference>
<reference evidence="8" key="1">
    <citation type="thesis" date="2020" institute="ProQuest LLC" country="789 East Eisenhower Parkway, Ann Arbor, MI, USA">
        <title>Comparative Genomics and Chromosome Evolution.</title>
        <authorList>
            <person name="Mudd A.B."/>
        </authorList>
    </citation>
    <scope>NUCLEOTIDE SEQUENCE</scope>
    <source>
        <strain evidence="8">237g6f4</strain>
        <tissue evidence="8">Blood</tissue>
    </source>
</reference>
<proteinExistence type="predicted"/>
<dbReference type="SUPFAM" id="SSF48452">
    <property type="entry name" value="TPR-like"/>
    <property type="match status" value="1"/>
</dbReference>
<dbReference type="Pfam" id="PF02190">
    <property type="entry name" value="LON_substr_bdg"/>
    <property type="match status" value="1"/>
</dbReference>
<evidence type="ECO:0000256" key="1">
    <source>
        <dbReference type="ARBA" id="ARBA00022723"/>
    </source>
</evidence>
<sequence>MEVRSLQLSDPFSLDPHGLCSEMLGVAEEAFKAGNFELAAEIYGSQLDELPQPERSLYLKKGDALALAGRVTDALACYTRAAMLHQLCPEELGILVESIAQNIREKELKLPCAKMKNDNLYPVEENQETSCTKDILQNSEQSLASDLFSCPVCGLLLLDPVTLNCGHSYCRRCLCKRKSTECSSCNIRIKVIVDNHQAPCMDLKVNVVLGSLIEKWFSVETKVRRLSVDGDTLQESNDLIGALEKFNTALELAPRDSLLTLQRAELFSAMKNFKQAHNDADTVCRKQPLWPKGRYVKAQALSGLGRTEESLKEFLHCVALNPEWSSVKVEAQKLMCEMLFPAFENVQASFTVRAPAPYTRLKPLSLNSPNSSPHVDDTSLPGGSKDPAFRLTKASFPKSELFQMKNALDCPIICDLPHDRATKTLGNVLSCLPEVGLKRKRASTSEDAHTIELPAKVIRNDAESQWEEPTSHLAVREIPKNLLDSSDFECSLCMRLFYEPVATPCGHTFCLKCLERCLDHNPHCPLCKENLSQYLASRAYKKTLLTEELIIRYLPEELSERKKLYDEEMKELSNLNKDVPIFVCTMAFPTIPCPLHVFEPRYRLMIRRSMETGTRQFGMCIADELKGFADYGCMLQVRDVKFFPDGRSVVDTIGLSRFKVLSHGQRDGYNTANIEYLEDKKVEGQEYEELLLLNNSVYDQALTWFSSLKDNLRAQILNHFGSMPNKDPDPQSSSSGPAWCWWMLAVLPLENKAQLTILAMTSLKNRLQAIRRVLLFVTRKRPR</sequence>
<keyword evidence="1" id="KW-0479">Metal-binding</keyword>
<keyword evidence="9" id="KW-1185">Reference proteome</keyword>
<dbReference type="InterPro" id="IPR003111">
    <property type="entry name" value="Lon_prtase_N"/>
</dbReference>
<dbReference type="PROSITE" id="PS51787">
    <property type="entry name" value="LON_N"/>
    <property type="match status" value="1"/>
</dbReference>
<dbReference type="PANTHER" id="PTHR23327:SF5">
    <property type="entry name" value="LON PEPTIDASE N-TERMINAL DOMAIN AND RING FINGER PROTEIN 2"/>
    <property type="match status" value="1"/>
</dbReference>
<organism evidence="8 9">
    <name type="scientific">Engystomops pustulosus</name>
    <name type="common">Tungara frog</name>
    <name type="synonym">Physalaemus pustulosus</name>
    <dbReference type="NCBI Taxonomy" id="76066"/>
    <lineage>
        <taxon>Eukaryota</taxon>
        <taxon>Metazoa</taxon>
        <taxon>Chordata</taxon>
        <taxon>Craniata</taxon>
        <taxon>Vertebrata</taxon>
        <taxon>Euteleostomi</taxon>
        <taxon>Amphibia</taxon>
        <taxon>Batrachia</taxon>
        <taxon>Anura</taxon>
        <taxon>Neobatrachia</taxon>
        <taxon>Hyloidea</taxon>
        <taxon>Leptodactylidae</taxon>
        <taxon>Leiuperinae</taxon>
        <taxon>Engystomops</taxon>
    </lineage>
</organism>
<dbReference type="EMBL" id="WNYA01000002">
    <property type="protein sequence ID" value="KAG8586861.1"/>
    <property type="molecule type" value="Genomic_DNA"/>
</dbReference>
<keyword evidence="3" id="KW-0862">Zinc</keyword>
<dbReference type="GO" id="GO:0061630">
    <property type="term" value="F:ubiquitin protein ligase activity"/>
    <property type="evidence" value="ECO:0007669"/>
    <property type="project" value="TreeGrafter"/>
</dbReference>
<protein>
    <recommendedName>
        <fullName evidence="10">LON peptidase N-terminal domain and RING finger protein 2</fullName>
    </recommendedName>
</protein>
<evidence type="ECO:0000259" key="6">
    <source>
        <dbReference type="PROSITE" id="PS50089"/>
    </source>
</evidence>
<dbReference type="Gene3D" id="3.30.40.10">
    <property type="entry name" value="Zinc/RING finger domain, C3HC4 (zinc finger)"/>
    <property type="match status" value="2"/>
</dbReference>
<feature type="region of interest" description="Disordered" evidence="5">
    <location>
        <begin position="363"/>
        <end position="386"/>
    </location>
</feature>
<accession>A0AAV7CQN3</accession>
<dbReference type="SMART" id="SM00184">
    <property type="entry name" value="RING"/>
    <property type="match status" value="2"/>
</dbReference>
<feature type="domain" description="Lon N-terminal" evidence="7">
    <location>
        <begin position="569"/>
        <end position="778"/>
    </location>
</feature>
<dbReference type="InterPro" id="IPR019734">
    <property type="entry name" value="TPR_rpt"/>
</dbReference>
<dbReference type="GO" id="GO:0008270">
    <property type="term" value="F:zinc ion binding"/>
    <property type="evidence" value="ECO:0007669"/>
    <property type="project" value="UniProtKB-KW"/>
</dbReference>
<dbReference type="InterPro" id="IPR017907">
    <property type="entry name" value="Znf_RING_CS"/>
</dbReference>
<dbReference type="CDD" id="cd16514">
    <property type="entry name" value="RING-HC_LONFs_rpt2"/>
    <property type="match status" value="1"/>
</dbReference>
<name>A0AAV7CQN3_ENGPU</name>
<gene>
    <name evidence="8" type="ORF">GDO81_005503</name>
</gene>
<dbReference type="GO" id="GO:0005737">
    <property type="term" value="C:cytoplasm"/>
    <property type="evidence" value="ECO:0007669"/>
    <property type="project" value="UniProtKB-ARBA"/>
</dbReference>
<dbReference type="Gene3D" id="2.30.130.40">
    <property type="entry name" value="LON domain-like"/>
    <property type="match status" value="1"/>
</dbReference>
<evidence type="ECO:0000256" key="3">
    <source>
        <dbReference type="ARBA" id="ARBA00022833"/>
    </source>
</evidence>
<evidence type="ECO:0000256" key="2">
    <source>
        <dbReference type="ARBA" id="ARBA00022771"/>
    </source>
</evidence>
<dbReference type="AlphaFoldDB" id="A0AAV7CQN3"/>
<comment type="caution">
    <text evidence="8">The sequence shown here is derived from an EMBL/GenBank/DDBJ whole genome shotgun (WGS) entry which is preliminary data.</text>
</comment>
<dbReference type="Pfam" id="PF13923">
    <property type="entry name" value="zf-C3HC4_2"/>
    <property type="match status" value="1"/>
</dbReference>
<dbReference type="PROSITE" id="PS50089">
    <property type="entry name" value="ZF_RING_2"/>
    <property type="match status" value="2"/>
</dbReference>
<dbReference type="SMART" id="SM00464">
    <property type="entry name" value="LON"/>
    <property type="match status" value="1"/>
</dbReference>
<evidence type="ECO:0000313" key="8">
    <source>
        <dbReference type="EMBL" id="KAG8586861.1"/>
    </source>
</evidence>
<dbReference type="InterPro" id="IPR011990">
    <property type="entry name" value="TPR-like_helical_dom_sf"/>
</dbReference>
<dbReference type="SUPFAM" id="SSF57850">
    <property type="entry name" value="RING/U-box"/>
    <property type="match status" value="2"/>
</dbReference>
<dbReference type="Gene3D" id="1.25.40.10">
    <property type="entry name" value="Tetratricopeptide repeat domain"/>
    <property type="match status" value="1"/>
</dbReference>
<dbReference type="PROSITE" id="PS00518">
    <property type="entry name" value="ZF_RING_1"/>
    <property type="match status" value="2"/>
</dbReference>
<feature type="domain" description="RING-type" evidence="6">
    <location>
        <begin position="150"/>
        <end position="186"/>
    </location>
</feature>
<evidence type="ECO:0000256" key="5">
    <source>
        <dbReference type="SAM" id="MobiDB-lite"/>
    </source>
</evidence>
<dbReference type="PANTHER" id="PTHR23327">
    <property type="entry name" value="RING FINGER PROTEIN 127"/>
    <property type="match status" value="1"/>
</dbReference>
<dbReference type="Proteomes" id="UP000824782">
    <property type="component" value="Unassembled WGS sequence"/>
</dbReference>
<feature type="compositionally biased region" description="Low complexity" evidence="5">
    <location>
        <begin position="363"/>
        <end position="373"/>
    </location>
</feature>
<evidence type="ECO:0008006" key="10">
    <source>
        <dbReference type="Google" id="ProtNLM"/>
    </source>
</evidence>
<dbReference type="InterPro" id="IPR027370">
    <property type="entry name" value="Znf-RING_euk"/>
</dbReference>
<dbReference type="SMART" id="SM00028">
    <property type="entry name" value="TPR"/>
    <property type="match status" value="4"/>
</dbReference>
<dbReference type="Pfam" id="PF13445">
    <property type="entry name" value="zf-RING_UBOX"/>
    <property type="match status" value="1"/>
</dbReference>
<evidence type="ECO:0000259" key="7">
    <source>
        <dbReference type="PROSITE" id="PS51787"/>
    </source>
</evidence>
<dbReference type="InterPro" id="IPR013083">
    <property type="entry name" value="Znf_RING/FYVE/PHD"/>
</dbReference>
<dbReference type="InterPro" id="IPR001841">
    <property type="entry name" value="Znf_RING"/>
</dbReference>
<dbReference type="InterPro" id="IPR015947">
    <property type="entry name" value="PUA-like_sf"/>
</dbReference>
<evidence type="ECO:0000256" key="4">
    <source>
        <dbReference type="PROSITE-ProRule" id="PRU00175"/>
    </source>
</evidence>
<dbReference type="InterPro" id="IPR046336">
    <property type="entry name" value="Lon_prtase_N_sf"/>
</dbReference>